<evidence type="ECO:0000259" key="4">
    <source>
        <dbReference type="PROSITE" id="PS50002"/>
    </source>
</evidence>
<feature type="compositionally biased region" description="Low complexity" evidence="3">
    <location>
        <begin position="149"/>
        <end position="165"/>
    </location>
</feature>
<dbReference type="SUPFAM" id="SSF48371">
    <property type="entry name" value="ARM repeat"/>
    <property type="match status" value="1"/>
</dbReference>
<evidence type="ECO:0000256" key="3">
    <source>
        <dbReference type="SAM" id="MobiDB-lite"/>
    </source>
</evidence>
<feature type="compositionally biased region" description="Polar residues" evidence="3">
    <location>
        <begin position="106"/>
        <end position="116"/>
    </location>
</feature>
<feature type="region of interest" description="Disordered" evidence="3">
    <location>
        <begin position="106"/>
        <end position="209"/>
    </location>
</feature>
<dbReference type="OMA" id="CFARIFC"/>
<dbReference type="KEGG" id="aplc:110974258"/>
<evidence type="ECO:0000313" key="7">
    <source>
        <dbReference type="RefSeq" id="XP_022081463.1"/>
    </source>
</evidence>
<dbReference type="RefSeq" id="XP_022081465.1">
    <property type="nucleotide sequence ID" value="XM_022225773.1"/>
</dbReference>
<evidence type="ECO:0000256" key="2">
    <source>
        <dbReference type="PROSITE-ProRule" id="PRU00192"/>
    </source>
</evidence>
<dbReference type="AlphaFoldDB" id="A0A8B7XMS4"/>
<reference evidence="6 7" key="1">
    <citation type="submission" date="2025-04" db="UniProtKB">
        <authorList>
            <consortium name="RefSeq"/>
        </authorList>
    </citation>
    <scope>IDENTIFICATION</scope>
</reference>
<dbReference type="InterPro" id="IPR001452">
    <property type="entry name" value="SH3_domain"/>
</dbReference>
<dbReference type="RefSeq" id="XP_022081464.1">
    <property type="nucleotide sequence ID" value="XM_022225772.1"/>
</dbReference>
<dbReference type="InterPro" id="IPR018556">
    <property type="entry name" value="SPIN90/Ldb17_LRD"/>
</dbReference>
<dbReference type="InterPro" id="IPR016024">
    <property type="entry name" value="ARM-type_fold"/>
</dbReference>
<keyword evidence="1 2" id="KW-0728">SH3 domain</keyword>
<proteinExistence type="predicted"/>
<dbReference type="Gene3D" id="2.30.30.40">
    <property type="entry name" value="SH3 Domains"/>
    <property type="match status" value="1"/>
</dbReference>
<evidence type="ECO:0000313" key="6">
    <source>
        <dbReference type="RefSeq" id="XP_022081462.1"/>
    </source>
</evidence>
<dbReference type="SUPFAM" id="SSF50044">
    <property type="entry name" value="SH3-domain"/>
    <property type="match status" value="1"/>
</dbReference>
<feature type="compositionally biased region" description="Basic and acidic residues" evidence="3">
    <location>
        <begin position="178"/>
        <end position="189"/>
    </location>
</feature>
<gene>
    <name evidence="6 7 8 9" type="primary">LOC110974258</name>
</gene>
<evidence type="ECO:0000313" key="9">
    <source>
        <dbReference type="RefSeq" id="XP_022081465.1"/>
    </source>
</evidence>
<dbReference type="GO" id="GO:0006897">
    <property type="term" value="P:endocytosis"/>
    <property type="evidence" value="ECO:0007669"/>
    <property type="project" value="TreeGrafter"/>
</dbReference>
<dbReference type="InterPro" id="IPR030125">
    <property type="entry name" value="SPIN90/Ldb17"/>
</dbReference>
<feature type="domain" description="SH3" evidence="4">
    <location>
        <begin position="1"/>
        <end position="59"/>
    </location>
</feature>
<dbReference type="InterPro" id="IPR036028">
    <property type="entry name" value="SH3-like_dom_sf"/>
</dbReference>
<dbReference type="Proteomes" id="UP000694845">
    <property type="component" value="Unplaced"/>
</dbReference>
<dbReference type="OrthoDB" id="445362at2759"/>
<dbReference type="Pfam" id="PF14604">
    <property type="entry name" value="SH3_9"/>
    <property type="match status" value="1"/>
</dbReference>
<dbReference type="PANTHER" id="PTHR13357:SF1">
    <property type="entry name" value="NCK-INTERACTING PROTEIN WITH SH3 DOMAIN"/>
    <property type="match status" value="1"/>
</dbReference>
<dbReference type="GeneID" id="110974258"/>
<dbReference type="PROSITE" id="PS50002">
    <property type="entry name" value="SH3"/>
    <property type="match status" value="1"/>
</dbReference>
<evidence type="ECO:0000313" key="8">
    <source>
        <dbReference type="RefSeq" id="XP_022081464.1"/>
    </source>
</evidence>
<evidence type="ECO:0000313" key="5">
    <source>
        <dbReference type="Proteomes" id="UP000694845"/>
    </source>
</evidence>
<evidence type="ECO:0000256" key="1">
    <source>
        <dbReference type="ARBA" id="ARBA00022443"/>
    </source>
</evidence>
<sequence length="621" mass="69648">MSYRALYKYRSSEPNALCFEEGDRFTLLDSSVDPHWWQVADVQGHVGFVPANYIEEVRGDKLDDVISSIDRAIEFIHLSGTEKGGTFTSEQRKTLQKLIEHRQTVLNTWQTKSADSSAKKQPPTRSTSRSSGKHRSAPPPPMRAGNAKPASTSPPATGPSQTAPPNGRVSLPASDSSDSERGHTKHEETVGSAIKVSSPVRSPSSPVPDKLGEELVEVVRVETGLSFTKCTMALSAAFSRVRDAVPSIAGPMDELLQSLQQMSNSSVSDGRVTLEGSKDKERLEVIFAELTDCKNDSQQRSWALHEDEAVITEYLEELIAILSDANPDVCKAVIQKDNYEIINSLVSYYQMEHRTSLRLLLLKTFGVLCGLESAILSQLLSSVLLVEIARDMQADANCLQKVYFSSLVATMLLSGGTPLPYTHYDQLNEEFVSYLLNNIEDPPPEDESEQVPDLFVNLVLAFNLHFTDRKANLVMKVLAERQTSRRFSEKIMILVNREVDPVRMFEYDPKPPNSLLKFLCDIFASADTSSLFYTNDMNVLIDIIVRQLTDRSPGDKLRTEYLSLIHSILKMAVYWENKHRLADLKRSLEKIAKEEEAESKPDKQILMDIRKECKFNFTITF</sequence>
<dbReference type="SMART" id="SM00326">
    <property type="entry name" value="SH3"/>
    <property type="match status" value="1"/>
</dbReference>
<accession>A0A8B7XMS4</accession>
<dbReference type="GO" id="GO:0071933">
    <property type="term" value="F:Arp2/3 complex binding"/>
    <property type="evidence" value="ECO:0007669"/>
    <property type="project" value="TreeGrafter"/>
</dbReference>
<feature type="compositionally biased region" description="Low complexity" evidence="3">
    <location>
        <begin position="196"/>
        <end position="208"/>
    </location>
</feature>
<protein>
    <submittedName>
        <fullName evidence="6 7">NCK-interacting protein with SH3 domain-like</fullName>
    </submittedName>
</protein>
<organism evidence="5 6">
    <name type="scientific">Acanthaster planci</name>
    <name type="common">Crown-of-thorns starfish</name>
    <dbReference type="NCBI Taxonomy" id="133434"/>
    <lineage>
        <taxon>Eukaryota</taxon>
        <taxon>Metazoa</taxon>
        <taxon>Echinodermata</taxon>
        <taxon>Eleutherozoa</taxon>
        <taxon>Asterozoa</taxon>
        <taxon>Asteroidea</taxon>
        <taxon>Valvatacea</taxon>
        <taxon>Valvatida</taxon>
        <taxon>Acanthasteridae</taxon>
        <taxon>Acanthaster</taxon>
    </lineage>
</organism>
<dbReference type="PANTHER" id="PTHR13357">
    <property type="entry name" value="SH3 ADAPTER PROTEIN SPIN90 NCK INTERACTING PROTEIN WITH SH3 DOMAIN"/>
    <property type="match status" value="1"/>
</dbReference>
<name>A0A8B7XMS4_ACAPL</name>
<keyword evidence="5" id="KW-1185">Reference proteome</keyword>
<dbReference type="RefSeq" id="XP_022081463.1">
    <property type="nucleotide sequence ID" value="XM_022225771.1"/>
</dbReference>
<dbReference type="Pfam" id="PF09431">
    <property type="entry name" value="SPIN90_LRD"/>
    <property type="match status" value="1"/>
</dbReference>
<dbReference type="RefSeq" id="XP_022081462.1">
    <property type="nucleotide sequence ID" value="XM_022225770.1"/>
</dbReference>